<gene>
    <name evidence="2" type="ORF">BGZ70_004248</name>
</gene>
<organism evidence="2 3">
    <name type="scientific">Mortierella alpina</name>
    <name type="common">Oleaginous fungus</name>
    <name type="synonym">Mortierella renispora</name>
    <dbReference type="NCBI Taxonomy" id="64518"/>
    <lineage>
        <taxon>Eukaryota</taxon>
        <taxon>Fungi</taxon>
        <taxon>Fungi incertae sedis</taxon>
        <taxon>Mucoromycota</taxon>
        <taxon>Mortierellomycotina</taxon>
        <taxon>Mortierellomycetes</taxon>
        <taxon>Mortierellales</taxon>
        <taxon>Mortierellaceae</taxon>
        <taxon>Mortierella</taxon>
    </lineage>
</organism>
<dbReference type="Proteomes" id="UP000738359">
    <property type="component" value="Unassembled WGS sequence"/>
</dbReference>
<accession>A0A9P6IR61</accession>
<proteinExistence type="predicted"/>
<comment type="caution">
    <text evidence="2">The sequence shown here is derived from an EMBL/GenBank/DDBJ whole genome shotgun (WGS) entry which is preliminary data.</text>
</comment>
<evidence type="ECO:0000313" key="3">
    <source>
        <dbReference type="Proteomes" id="UP000738359"/>
    </source>
</evidence>
<feature type="compositionally biased region" description="Polar residues" evidence="1">
    <location>
        <begin position="177"/>
        <end position="201"/>
    </location>
</feature>
<dbReference type="EMBL" id="JAAAHY010002271">
    <property type="protein sequence ID" value="KAF9944892.1"/>
    <property type="molecule type" value="Genomic_DNA"/>
</dbReference>
<dbReference type="OrthoDB" id="2448124at2759"/>
<feature type="region of interest" description="Disordered" evidence="1">
    <location>
        <begin position="151"/>
        <end position="201"/>
    </location>
</feature>
<evidence type="ECO:0000313" key="2">
    <source>
        <dbReference type="EMBL" id="KAF9944892.1"/>
    </source>
</evidence>
<dbReference type="AlphaFoldDB" id="A0A9P6IR61"/>
<protein>
    <submittedName>
        <fullName evidence="2">Uncharacterized protein</fullName>
    </submittedName>
</protein>
<feature type="compositionally biased region" description="Basic and acidic residues" evidence="1">
    <location>
        <begin position="160"/>
        <end position="173"/>
    </location>
</feature>
<reference evidence="2" key="1">
    <citation type="journal article" date="2020" name="Fungal Divers.">
        <title>Resolving the Mortierellaceae phylogeny through synthesis of multi-gene phylogenetics and phylogenomics.</title>
        <authorList>
            <person name="Vandepol N."/>
            <person name="Liber J."/>
            <person name="Desiro A."/>
            <person name="Na H."/>
            <person name="Kennedy M."/>
            <person name="Barry K."/>
            <person name="Grigoriev I.V."/>
            <person name="Miller A.N."/>
            <person name="O'Donnell K."/>
            <person name="Stajich J.E."/>
            <person name="Bonito G."/>
        </authorList>
    </citation>
    <scope>NUCLEOTIDE SEQUENCE</scope>
    <source>
        <strain evidence="2">CK1249</strain>
    </source>
</reference>
<evidence type="ECO:0000256" key="1">
    <source>
        <dbReference type="SAM" id="MobiDB-lite"/>
    </source>
</evidence>
<keyword evidence="3" id="KW-1185">Reference proteome</keyword>
<name>A0A9P6IR61_MORAP</name>
<feature type="region of interest" description="Disordered" evidence="1">
    <location>
        <begin position="233"/>
        <end position="267"/>
    </location>
</feature>
<sequence>MGMDEDSSQGTPGTEDGGIAELTLKKDNVETEGNYNILVVADTTHTSPFERIKALAQRIPPSPSMINRQRFPCPPVYPMQHIWPYPPPPPAYYPGPAQMPHQGYHVPYGPCVPYYDYRQVPFNGYSEYQQYVDTHSPGSWACVPYRREQHATDHSLPGGSERDLHPPTPDRDVAAQSPGQSFERQSSSESTPRLSSASPSMASPEQCLAALFVPPLPPGEPLAVTAPRLSVSPLSTPEPLSHDGTVEKSADKTIASPSPPARFRKPTMKEKFTLDQNKIKRIAEISKQMLEKQERLIRTHNLHYPTPWKGRARK</sequence>
<feature type="region of interest" description="Disordered" evidence="1">
    <location>
        <begin position="1"/>
        <end position="20"/>
    </location>
</feature>
<feature type="compositionally biased region" description="Basic and acidic residues" evidence="1">
    <location>
        <begin position="240"/>
        <end position="251"/>
    </location>
</feature>